<dbReference type="EMBL" id="CAJVPU010002665">
    <property type="protein sequence ID" value="CAG8505260.1"/>
    <property type="molecule type" value="Genomic_DNA"/>
</dbReference>
<dbReference type="Proteomes" id="UP000789702">
    <property type="component" value="Unassembled WGS sequence"/>
</dbReference>
<sequence length="272" mass="31503">MNNQHYLKNASDHNHLADASRLEVVKTITKIKEQAQRINDKPAQIMQTAITNSSQYIYSYLLLTNTLRKTIQRIHHLDLLTEPGSLENFEEEYNIDLQPQIVLTDFESAAINAVQLEFNDAQNKGCYFHLAQSIYHKVQNCRLSSRYSTDELFSLLIRHIPALAFLPYNEIPGVFNKLNSFIPSEAHEVVNSNVIRSEPLFPSKFWSVANNVKFVYPRTQNSGETWHRQWETLVSSAHVDVFRIIKKLQKEQNQIELNIEAILKDAPRLAQR</sequence>
<organism evidence="1 2">
    <name type="scientific">Dentiscutata heterogama</name>
    <dbReference type="NCBI Taxonomy" id="1316150"/>
    <lineage>
        <taxon>Eukaryota</taxon>
        <taxon>Fungi</taxon>
        <taxon>Fungi incertae sedis</taxon>
        <taxon>Mucoromycota</taxon>
        <taxon>Glomeromycotina</taxon>
        <taxon>Glomeromycetes</taxon>
        <taxon>Diversisporales</taxon>
        <taxon>Gigasporaceae</taxon>
        <taxon>Dentiscutata</taxon>
    </lineage>
</organism>
<accession>A0ACA9L4R3</accession>
<evidence type="ECO:0000313" key="1">
    <source>
        <dbReference type="EMBL" id="CAG8505260.1"/>
    </source>
</evidence>
<comment type="caution">
    <text evidence="1">The sequence shown here is derived from an EMBL/GenBank/DDBJ whole genome shotgun (WGS) entry which is preliminary data.</text>
</comment>
<protein>
    <submittedName>
        <fullName evidence="1">16843_t:CDS:1</fullName>
    </submittedName>
</protein>
<name>A0ACA9L4R3_9GLOM</name>
<gene>
    <name evidence="1" type="ORF">DHETER_LOCUS3195</name>
</gene>
<keyword evidence="2" id="KW-1185">Reference proteome</keyword>
<proteinExistence type="predicted"/>
<reference evidence="1" key="1">
    <citation type="submission" date="2021-06" db="EMBL/GenBank/DDBJ databases">
        <authorList>
            <person name="Kallberg Y."/>
            <person name="Tangrot J."/>
            <person name="Rosling A."/>
        </authorList>
    </citation>
    <scope>NUCLEOTIDE SEQUENCE</scope>
    <source>
        <strain evidence="1">IL203A</strain>
    </source>
</reference>
<evidence type="ECO:0000313" key="2">
    <source>
        <dbReference type="Proteomes" id="UP000789702"/>
    </source>
</evidence>